<dbReference type="Proteomes" id="UP000824128">
    <property type="component" value="Unassembled WGS sequence"/>
</dbReference>
<name>A0A9D1N390_9FIRM</name>
<accession>A0A9D1N390</accession>
<feature type="binding site" evidence="6">
    <location>
        <position position="284"/>
    </location>
    <ligand>
        <name>Mn(2+)</name>
        <dbReference type="ChEBI" id="CHEBI:29035"/>
        <label>2</label>
    </ligand>
</feature>
<dbReference type="GO" id="GO:0000287">
    <property type="term" value="F:magnesium ion binding"/>
    <property type="evidence" value="ECO:0007669"/>
    <property type="project" value="UniProtKB-UniRule"/>
</dbReference>
<dbReference type="GO" id="GO:0030145">
    <property type="term" value="F:manganese ion binding"/>
    <property type="evidence" value="ECO:0007669"/>
    <property type="project" value="UniProtKB-UniRule"/>
</dbReference>
<dbReference type="GO" id="GO:0008973">
    <property type="term" value="F:phosphopentomutase activity"/>
    <property type="evidence" value="ECO:0007669"/>
    <property type="project" value="UniProtKB-UniRule"/>
</dbReference>
<dbReference type="GO" id="GO:0009117">
    <property type="term" value="P:nucleotide metabolic process"/>
    <property type="evidence" value="ECO:0007669"/>
    <property type="project" value="UniProtKB-UniRule"/>
</dbReference>
<comment type="cofactor">
    <cofactor evidence="6">
        <name>Mn(2+)</name>
        <dbReference type="ChEBI" id="CHEBI:29035"/>
    </cofactor>
    <text evidence="6">Binds 2 manganese ions.</text>
</comment>
<dbReference type="PANTHER" id="PTHR21110">
    <property type="entry name" value="PHOSPHOPENTOMUTASE"/>
    <property type="match status" value="1"/>
</dbReference>
<evidence type="ECO:0000256" key="5">
    <source>
        <dbReference type="ARBA" id="ARBA00023235"/>
    </source>
</evidence>
<organism evidence="9 10">
    <name type="scientific">Candidatus Aphodomorpha intestinavium</name>
    <dbReference type="NCBI Taxonomy" id="2840672"/>
    <lineage>
        <taxon>Bacteria</taxon>
        <taxon>Bacillati</taxon>
        <taxon>Bacillota</taxon>
        <taxon>Clostridia</taxon>
        <taxon>Eubacteriales</taxon>
        <taxon>Candidatus Aphodomorpha</taxon>
    </lineage>
</organism>
<evidence type="ECO:0000313" key="9">
    <source>
        <dbReference type="EMBL" id="HIU94337.1"/>
    </source>
</evidence>
<reference evidence="9" key="1">
    <citation type="submission" date="2020-10" db="EMBL/GenBank/DDBJ databases">
        <authorList>
            <person name="Gilroy R."/>
        </authorList>
    </citation>
    <scope>NUCLEOTIDE SEQUENCE</scope>
    <source>
        <strain evidence="9">ChiGjej2B2-16831</strain>
    </source>
</reference>
<keyword evidence="4 6" id="KW-0464">Manganese</keyword>
<dbReference type="GO" id="GO:0005829">
    <property type="term" value="C:cytosol"/>
    <property type="evidence" value="ECO:0007669"/>
    <property type="project" value="TreeGrafter"/>
</dbReference>
<keyword evidence="3 6" id="KW-0479">Metal-binding</keyword>
<feature type="binding site" evidence="6">
    <location>
        <position position="11"/>
    </location>
    <ligand>
        <name>Mn(2+)</name>
        <dbReference type="ChEBI" id="CHEBI:29035"/>
        <label>1</label>
    </ligand>
</feature>
<evidence type="ECO:0000313" key="10">
    <source>
        <dbReference type="Proteomes" id="UP000824128"/>
    </source>
</evidence>
<dbReference type="PIRSF" id="PIRSF001491">
    <property type="entry name" value="Ppentomutase"/>
    <property type="match status" value="1"/>
</dbReference>
<dbReference type="Gene3D" id="3.40.720.10">
    <property type="entry name" value="Alkaline Phosphatase, subunit A"/>
    <property type="match status" value="1"/>
</dbReference>
<evidence type="ECO:0000259" key="8">
    <source>
        <dbReference type="Pfam" id="PF01676"/>
    </source>
</evidence>
<dbReference type="GO" id="GO:0043094">
    <property type="term" value="P:metabolic compound salvage"/>
    <property type="evidence" value="ECO:0007669"/>
    <property type="project" value="UniProtKB-UniRule"/>
</dbReference>
<feature type="binding site" evidence="6">
    <location>
        <position position="337"/>
    </location>
    <ligand>
        <name>Mn(2+)</name>
        <dbReference type="ChEBI" id="CHEBI:29035"/>
        <label>2</label>
    </ligand>
</feature>
<dbReference type="EC" id="5.4.2.7" evidence="6 7"/>
<evidence type="ECO:0000256" key="3">
    <source>
        <dbReference type="ARBA" id="ARBA00022723"/>
    </source>
</evidence>
<dbReference type="Gene3D" id="3.30.70.1250">
    <property type="entry name" value="Phosphopentomutase"/>
    <property type="match status" value="1"/>
</dbReference>
<comment type="catalytic activity">
    <reaction evidence="6">
        <text>2-deoxy-alpha-D-ribose 1-phosphate = 2-deoxy-D-ribose 5-phosphate</text>
        <dbReference type="Rhea" id="RHEA:27658"/>
        <dbReference type="ChEBI" id="CHEBI:57259"/>
        <dbReference type="ChEBI" id="CHEBI:62877"/>
        <dbReference type="EC" id="5.4.2.7"/>
    </reaction>
</comment>
<dbReference type="InterPro" id="IPR006124">
    <property type="entry name" value="Metalloenzyme"/>
</dbReference>
<comment type="catalytic activity">
    <reaction evidence="6">
        <text>alpha-D-ribose 1-phosphate = D-ribose 5-phosphate</text>
        <dbReference type="Rhea" id="RHEA:18793"/>
        <dbReference type="ChEBI" id="CHEBI:57720"/>
        <dbReference type="ChEBI" id="CHEBI:78346"/>
        <dbReference type="EC" id="5.4.2.7"/>
    </reaction>
</comment>
<evidence type="ECO:0000256" key="2">
    <source>
        <dbReference type="ARBA" id="ARBA00022490"/>
    </source>
</evidence>
<dbReference type="CDD" id="cd16009">
    <property type="entry name" value="PPM"/>
    <property type="match status" value="1"/>
</dbReference>
<keyword evidence="5 6" id="KW-0413">Isomerase</keyword>
<evidence type="ECO:0000256" key="7">
    <source>
        <dbReference type="NCBIfam" id="TIGR01696"/>
    </source>
</evidence>
<evidence type="ECO:0000256" key="6">
    <source>
        <dbReference type="HAMAP-Rule" id="MF_00740"/>
    </source>
</evidence>
<comment type="subcellular location">
    <subcellularLocation>
        <location evidence="6">Cytoplasm</location>
    </subcellularLocation>
</comment>
<dbReference type="Pfam" id="PF01676">
    <property type="entry name" value="Metalloenzyme"/>
    <property type="match status" value="1"/>
</dbReference>
<dbReference type="HAMAP" id="MF_00740">
    <property type="entry name" value="Phosphopentomut"/>
    <property type="match status" value="1"/>
</dbReference>
<comment type="function">
    <text evidence="6">Isomerase that catalyzes the conversion of deoxy-ribose 1-phosphate (dRib-1-P) and ribose 1-phosphate (Rib-1-P) to deoxy-ribose 5-phosphate (dRib-5-P) and ribose 5-phosphate (Rib-5-P), respectively.</text>
</comment>
<evidence type="ECO:0000256" key="1">
    <source>
        <dbReference type="ARBA" id="ARBA00010373"/>
    </source>
</evidence>
<reference evidence="9" key="2">
    <citation type="journal article" date="2021" name="PeerJ">
        <title>Extensive microbial diversity within the chicken gut microbiome revealed by metagenomics and culture.</title>
        <authorList>
            <person name="Gilroy R."/>
            <person name="Ravi A."/>
            <person name="Getino M."/>
            <person name="Pursley I."/>
            <person name="Horton D.L."/>
            <person name="Alikhan N.F."/>
            <person name="Baker D."/>
            <person name="Gharbi K."/>
            <person name="Hall N."/>
            <person name="Watson M."/>
            <person name="Adriaenssens E.M."/>
            <person name="Foster-Nyarko E."/>
            <person name="Jarju S."/>
            <person name="Secka A."/>
            <person name="Antonio M."/>
            <person name="Oren A."/>
            <person name="Chaudhuri R.R."/>
            <person name="La Ragione R."/>
            <person name="Hildebrand F."/>
            <person name="Pallen M.J."/>
        </authorList>
    </citation>
    <scope>NUCLEOTIDE SEQUENCE</scope>
    <source>
        <strain evidence="9">ChiGjej2B2-16831</strain>
    </source>
</reference>
<comment type="similarity">
    <text evidence="1 6">Belongs to the phosphopentomutase family.</text>
</comment>
<proteinExistence type="inferred from homology"/>
<gene>
    <name evidence="6" type="primary">deoB</name>
    <name evidence="9" type="ORF">IAD24_04185</name>
</gene>
<dbReference type="SUPFAM" id="SSF143856">
    <property type="entry name" value="DeoB insert domain-like"/>
    <property type="match status" value="1"/>
</dbReference>
<sequence length="392" mass="42359">MQKRAIVIVLDSAGIGAMPDAAAFGDGADVNTIGNIRRVRGRLELPNLYRLGLANIEGSGLPDAVAHPAGAFGRCAERTHAKDTTCGHWEMAGLPLDEPFRTYPDGFPAELMRRFEQAIGRGTLGNCVASGTEIIQRLGDEHVRTGSPIVYTSADSVFQIAAHEQVIPLEELYRICETARAMLTGEYLVGRVIARPFIGGSGAYTRTENRRDYAMPPFSDTILDALDRVGLPVVGIGKIEDIFCHRGVTVVDHTRNNPAGIAATQRFLESGEGAFIFANLVDFDMLYGHRNDVEGYAAALEAFDTALPAMLGALREGDLLMVTADHGCDPTTPGTDHTREYIPLVAAGPRVRAGVNLGTRSTFADIGATVYEHLTGSAWRTGTSFLREIWRD</sequence>
<dbReference type="InterPro" id="IPR017850">
    <property type="entry name" value="Alkaline_phosphatase_core_sf"/>
</dbReference>
<dbReference type="AlphaFoldDB" id="A0A9D1N390"/>
<keyword evidence="2 6" id="KW-0963">Cytoplasm</keyword>
<dbReference type="SUPFAM" id="SSF53649">
    <property type="entry name" value="Alkaline phosphatase-like"/>
    <property type="match status" value="1"/>
</dbReference>
<dbReference type="NCBIfam" id="NF003766">
    <property type="entry name" value="PRK05362.1"/>
    <property type="match status" value="1"/>
</dbReference>
<comment type="pathway">
    <text evidence="6">Carbohydrate degradation; 2-deoxy-D-ribose 1-phosphate degradation; D-glyceraldehyde 3-phosphate and acetaldehyde from 2-deoxy-alpha-D-ribose 1-phosphate: step 1/2.</text>
</comment>
<feature type="binding site" evidence="6">
    <location>
        <position position="325"/>
    </location>
    <ligand>
        <name>Mn(2+)</name>
        <dbReference type="ChEBI" id="CHEBI:29035"/>
        <label>1</label>
    </ligand>
</feature>
<comment type="caution">
    <text evidence="9">The sequence shown here is derived from an EMBL/GenBank/DDBJ whole genome shotgun (WGS) entry which is preliminary data.</text>
</comment>
<dbReference type="NCBIfam" id="TIGR01696">
    <property type="entry name" value="deoB"/>
    <property type="match status" value="1"/>
</dbReference>
<dbReference type="PANTHER" id="PTHR21110:SF0">
    <property type="entry name" value="PHOSPHOPENTOMUTASE"/>
    <property type="match status" value="1"/>
</dbReference>
<dbReference type="InterPro" id="IPR010045">
    <property type="entry name" value="DeoB"/>
</dbReference>
<feature type="binding site" evidence="6">
    <location>
        <position position="289"/>
    </location>
    <ligand>
        <name>Mn(2+)</name>
        <dbReference type="ChEBI" id="CHEBI:29035"/>
        <label>2</label>
    </ligand>
</feature>
<dbReference type="FunFam" id="3.30.70.1250:FF:000001">
    <property type="entry name" value="Phosphopentomutase"/>
    <property type="match status" value="1"/>
</dbReference>
<dbReference type="InterPro" id="IPR024052">
    <property type="entry name" value="Phosphopentomutase_DeoB_cap_sf"/>
</dbReference>
<feature type="binding site" evidence="6">
    <location>
        <position position="326"/>
    </location>
    <ligand>
        <name>Mn(2+)</name>
        <dbReference type="ChEBI" id="CHEBI:29035"/>
        <label>1</label>
    </ligand>
</feature>
<dbReference type="GO" id="GO:0006018">
    <property type="term" value="P:2-deoxyribose 1-phosphate catabolic process"/>
    <property type="evidence" value="ECO:0007669"/>
    <property type="project" value="UniProtKB-UniRule"/>
</dbReference>
<protein>
    <recommendedName>
        <fullName evidence="6 7">Phosphopentomutase</fullName>
        <ecNumber evidence="6 7">5.4.2.7</ecNumber>
    </recommendedName>
    <alternativeName>
        <fullName evidence="6">Phosphodeoxyribomutase</fullName>
    </alternativeName>
</protein>
<evidence type="ECO:0000256" key="4">
    <source>
        <dbReference type="ARBA" id="ARBA00023211"/>
    </source>
</evidence>
<feature type="domain" description="Metalloenzyme" evidence="8">
    <location>
        <begin position="3"/>
        <end position="374"/>
    </location>
</feature>
<dbReference type="EMBL" id="DVNZ01000133">
    <property type="protein sequence ID" value="HIU94337.1"/>
    <property type="molecule type" value="Genomic_DNA"/>
</dbReference>